<name>A0A2P7R0Q3_9GAMM</name>
<dbReference type="Proteomes" id="UP000240243">
    <property type="component" value="Unassembled WGS sequence"/>
</dbReference>
<protein>
    <submittedName>
        <fullName evidence="2">Uncharacterized protein</fullName>
    </submittedName>
</protein>
<proteinExistence type="predicted"/>
<gene>
    <name evidence="2" type="ORF">C7H85_16220</name>
</gene>
<reference evidence="2 3" key="1">
    <citation type="submission" date="2018-03" db="EMBL/GenBank/DDBJ databases">
        <title>The draft genome of Zobellella sp. 59N8.</title>
        <authorList>
            <person name="Liu L."/>
            <person name="Li L."/>
            <person name="Zhang X."/>
            <person name="Liang L."/>
            <person name="Wang T."/>
        </authorList>
    </citation>
    <scope>NUCLEOTIDE SEQUENCE [LARGE SCALE GENOMIC DNA]</scope>
    <source>
        <strain evidence="2 3">59N8</strain>
    </source>
</reference>
<dbReference type="OrthoDB" id="10005403at2"/>
<keyword evidence="3" id="KW-1185">Reference proteome</keyword>
<sequence length="363" mass="39540">MQRQKGRFLGAVAVACGTVWTAPAAATESMDGITIIEFAGGQDALPGGDHIVTFVSSRGSYAAVAGRGRGCLATAVPGSYTGRSITFGVDAPLDARRHGLDTLCPRFALTLESDGVRVEAEPRYSRRHRVLARVPLVSVDFGAPHFRRHDVKGVRLGPLLSREDLGPLRPASHPNAYVYRNFRRDVGVEAGKRRNVQGRAAPAEITGWPWDVLYSAHYYREYEATVPLEGLQDALFEQYGPPSAEAADGMQWYWFYDLEGMLTKPEGGAGPCAETLGYWLHQDANGRVTSLSTPANKHDLGAWGCSLLMDINARSSSGGVTHYSLSMVSGYTMAISHFFQRIEEAMAVKERIDALHNTLPVVD</sequence>
<dbReference type="EMBL" id="PXYG01000008">
    <property type="protein sequence ID" value="PSJ43789.1"/>
    <property type="molecule type" value="Genomic_DNA"/>
</dbReference>
<evidence type="ECO:0000313" key="2">
    <source>
        <dbReference type="EMBL" id="PSJ43789.1"/>
    </source>
</evidence>
<organism evidence="2 3">
    <name type="scientific">Zobellella endophytica</name>
    <dbReference type="NCBI Taxonomy" id="2116700"/>
    <lineage>
        <taxon>Bacteria</taxon>
        <taxon>Pseudomonadati</taxon>
        <taxon>Pseudomonadota</taxon>
        <taxon>Gammaproteobacteria</taxon>
        <taxon>Aeromonadales</taxon>
        <taxon>Aeromonadaceae</taxon>
        <taxon>Zobellella</taxon>
    </lineage>
</organism>
<dbReference type="AlphaFoldDB" id="A0A2P7R0Q3"/>
<comment type="caution">
    <text evidence="2">The sequence shown here is derived from an EMBL/GenBank/DDBJ whole genome shotgun (WGS) entry which is preliminary data.</text>
</comment>
<evidence type="ECO:0000313" key="3">
    <source>
        <dbReference type="Proteomes" id="UP000240243"/>
    </source>
</evidence>
<feature type="chain" id="PRO_5015198984" evidence="1">
    <location>
        <begin position="25"/>
        <end position="363"/>
    </location>
</feature>
<dbReference type="RefSeq" id="WP_106730744.1">
    <property type="nucleotide sequence ID" value="NZ_PXYG01000008.1"/>
</dbReference>
<accession>A0A2P7R0Q3</accession>
<feature type="signal peptide" evidence="1">
    <location>
        <begin position="1"/>
        <end position="24"/>
    </location>
</feature>
<evidence type="ECO:0000256" key="1">
    <source>
        <dbReference type="SAM" id="SignalP"/>
    </source>
</evidence>
<keyword evidence="1" id="KW-0732">Signal</keyword>